<gene>
    <name evidence="3" type="ORF">J9B83_07680</name>
</gene>
<comment type="caution">
    <text evidence="3">The sequence shown here is derived from an EMBL/GenBank/DDBJ whole genome shotgun (WGS) entry which is preliminary data.</text>
</comment>
<protein>
    <recommendedName>
        <fullName evidence="5">Ankyrin repeats (3 copies)</fullName>
    </recommendedName>
</protein>
<dbReference type="PROSITE" id="PS51257">
    <property type="entry name" value="PROKAR_LIPOPROTEIN"/>
    <property type="match status" value="1"/>
</dbReference>
<evidence type="ECO:0008006" key="5">
    <source>
        <dbReference type="Google" id="ProtNLM"/>
    </source>
</evidence>
<evidence type="ECO:0000256" key="2">
    <source>
        <dbReference type="SAM" id="SignalP"/>
    </source>
</evidence>
<keyword evidence="2" id="KW-0732">Signal</keyword>
<feature type="signal peptide" evidence="2">
    <location>
        <begin position="1"/>
        <end position="20"/>
    </location>
</feature>
<evidence type="ECO:0000256" key="1">
    <source>
        <dbReference type="PROSITE-ProRule" id="PRU00023"/>
    </source>
</evidence>
<dbReference type="InterPro" id="IPR036770">
    <property type="entry name" value="Ankyrin_rpt-contain_sf"/>
</dbReference>
<dbReference type="EMBL" id="JAGSSV010000007">
    <property type="protein sequence ID" value="MBR7888823.1"/>
    <property type="molecule type" value="Genomic_DNA"/>
</dbReference>
<feature type="chain" id="PRO_5047408667" description="Ankyrin repeats (3 copies)" evidence="2">
    <location>
        <begin position="21"/>
        <end position="374"/>
    </location>
</feature>
<dbReference type="RefSeq" id="WP_211536168.1">
    <property type="nucleotide sequence ID" value="NZ_JAGSSV010000007.1"/>
</dbReference>
<organism evidence="3 4">
    <name type="scientific">Marinomonas vulgaris</name>
    <dbReference type="NCBI Taxonomy" id="2823372"/>
    <lineage>
        <taxon>Bacteria</taxon>
        <taxon>Pseudomonadati</taxon>
        <taxon>Pseudomonadota</taxon>
        <taxon>Gammaproteobacteria</taxon>
        <taxon>Oceanospirillales</taxon>
        <taxon>Oceanospirillaceae</taxon>
        <taxon>Marinomonas</taxon>
    </lineage>
</organism>
<keyword evidence="1" id="KW-0040">ANK repeat</keyword>
<keyword evidence="4" id="KW-1185">Reference proteome</keyword>
<dbReference type="Proteomes" id="UP000679722">
    <property type="component" value="Unassembled WGS sequence"/>
</dbReference>
<dbReference type="Gene3D" id="1.25.40.20">
    <property type="entry name" value="Ankyrin repeat-containing domain"/>
    <property type="match status" value="1"/>
</dbReference>
<dbReference type="InterPro" id="IPR002110">
    <property type="entry name" value="Ankyrin_rpt"/>
</dbReference>
<evidence type="ECO:0000313" key="4">
    <source>
        <dbReference type="Proteomes" id="UP000679722"/>
    </source>
</evidence>
<dbReference type="SUPFAM" id="SSF48403">
    <property type="entry name" value="Ankyrin repeat"/>
    <property type="match status" value="1"/>
</dbReference>
<proteinExistence type="predicted"/>
<name>A0ABS5HAZ8_9GAMM</name>
<dbReference type="PROSITE" id="PS50088">
    <property type="entry name" value="ANK_REPEAT"/>
    <property type="match status" value="1"/>
</dbReference>
<reference evidence="4" key="1">
    <citation type="submission" date="2023-07" db="EMBL/GenBank/DDBJ databases">
        <title>Marinomonas vulgaris A79, complete genome.</title>
        <authorList>
            <person name="Ying J.-J."/>
        </authorList>
    </citation>
    <scope>NUCLEOTIDE SEQUENCE [LARGE SCALE GENOMIC DNA]</scope>
    <source>
        <strain evidence="4">A79</strain>
    </source>
</reference>
<feature type="repeat" description="ANK" evidence="1">
    <location>
        <begin position="282"/>
        <end position="314"/>
    </location>
</feature>
<evidence type="ECO:0000313" key="3">
    <source>
        <dbReference type="EMBL" id="MBR7888823.1"/>
    </source>
</evidence>
<sequence>MIRLFSICLTMLLLSGCASQASKESSIHIHGIENNDLAVIEYYQDSSYVTSSKVVEPNFIDYSNAMEAAIYNRNLEAVRYLSSIDAAHTVSVRFYGKNQWQRTPINIPPAELACGIAEFEIMAFLLERYPDEKPNYTNCLHYLVSSISYYPSAHFFILKNPAPTFRNGSNTAIAAQKILDMGAQINTLPEYGLPMYDSILSSNTNNLLLVLLNNGLDASAPYPCHPSGQCAYLTDLAVYLDEVQSSERAKLLVQYGADINSMHDTATIVGVNPDGSYITKTTGMSALHNAEFFNRQALTATLLELGADPTQKNTEGLTAANYSGKFTAIREQHEKQIATNQKIAQQKKQTNEDDGGSIGGTIIDIISAIGAGGL</sequence>
<accession>A0ABS5HAZ8</accession>